<dbReference type="Pfam" id="PF00152">
    <property type="entry name" value="tRNA-synt_2"/>
    <property type="match status" value="1"/>
</dbReference>
<dbReference type="SUPFAM" id="SSF55681">
    <property type="entry name" value="Class II aaRS and biotin synthetases"/>
    <property type="match status" value="1"/>
</dbReference>
<dbReference type="NCBIfam" id="NF001750">
    <property type="entry name" value="PRK00476.1"/>
    <property type="match status" value="1"/>
</dbReference>
<dbReference type="AlphaFoldDB" id="A0A7X0LLF3"/>
<dbReference type="InterPro" id="IPR002312">
    <property type="entry name" value="Asp/Asn-tRNA-synth_IIb"/>
</dbReference>
<dbReference type="Gene3D" id="3.30.930.10">
    <property type="entry name" value="Bira Bifunctional Protein, Domain 2"/>
    <property type="match status" value="1"/>
</dbReference>
<dbReference type="Gene3D" id="2.40.50.140">
    <property type="entry name" value="Nucleic acid-binding proteins"/>
    <property type="match status" value="1"/>
</dbReference>
<evidence type="ECO:0000256" key="6">
    <source>
        <dbReference type="ARBA" id="ARBA00023146"/>
    </source>
</evidence>
<comment type="caution">
    <text evidence="9">The sequence shown here is derived from an EMBL/GenBank/DDBJ whole genome shotgun (WGS) entry which is preliminary data.</text>
</comment>
<dbReference type="GO" id="GO:0003676">
    <property type="term" value="F:nucleic acid binding"/>
    <property type="evidence" value="ECO:0007669"/>
    <property type="project" value="InterPro"/>
</dbReference>
<feature type="binding site" evidence="7">
    <location>
        <position position="174"/>
    </location>
    <ligand>
        <name>L-aspartate</name>
        <dbReference type="ChEBI" id="CHEBI:29991"/>
    </ligand>
</feature>
<dbReference type="CDD" id="cd04317">
    <property type="entry name" value="EcAspRS_like_N"/>
    <property type="match status" value="1"/>
</dbReference>
<dbReference type="SUPFAM" id="SSF55261">
    <property type="entry name" value="GAD domain-like"/>
    <property type="match status" value="1"/>
</dbReference>
<dbReference type="CDD" id="cd00777">
    <property type="entry name" value="AspRS_core"/>
    <property type="match status" value="1"/>
</dbReference>
<dbReference type="InterPro" id="IPR004364">
    <property type="entry name" value="Aa-tRNA-synt_II"/>
</dbReference>
<feature type="binding site" evidence="7">
    <location>
        <position position="220"/>
    </location>
    <ligand>
        <name>L-aspartate</name>
        <dbReference type="ChEBI" id="CHEBI:29991"/>
    </ligand>
</feature>
<gene>
    <name evidence="7" type="primary">aspS</name>
    <name evidence="9" type="ORF">HNQ40_003251</name>
</gene>
<sequence>MNYRTHTCGELRETHLDQTVTLSGWVNNYRDHGGVRFIDLRDREGITQIVFHPEAADAHAVAQKLRREDVITVTGKCIVREGGENPKLATGKIEVDATEAIVLNDAANPPFIPDEAEKVGEETRLRYRYVDLRRPAMQHILKTRHRVTKITRDYFDEQGFYEVETPFLCRSTPEGARDFLVPSRLQEGEFYALPQSPQLFKQILMVGGIEKYIQIARCFRDEDPRADRQAEFTQVDMEMAFVEQEDVMSVNEGLMRRIWKDVLDIEIPNPIKRMTYADAMNDYGSDRPDLRFDMKLIDVSDLATQTDFKVFSGAVEKGGIVKAIRVPGGAKMTRKETDALAEWVKQFGAGGLPICKVEGGTIATGVAKFLMPIAEPLVERMGAEDGDLICFGVDPKPATVHRVLGELRVKLAHDLEMIDPKQAEWLWVVDFPMVEWSEDKKRWDSLHHPFTAPNDEDLDKLDSDDHDTIASIKSKAYDLVLNGSEMGGGSIRIHRPDVQSKVFKLLGIDEEEAKAKFGFLLDALNYGAPPHGGLAFGLDRTVMQLVGTSNIRDVIAFPKTQNGADLMTEAPSPVDEEQLKELNLRIQLPVKAPTA</sequence>
<comment type="subunit">
    <text evidence="7">Homodimer.</text>
</comment>
<evidence type="ECO:0000256" key="7">
    <source>
        <dbReference type="HAMAP-Rule" id="MF_00044"/>
    </source>
</evidence>
<dbReference type="GO" id="GO:0005737">
    <property type="term" value="C:cytoplasm"/>
    <property type="evidence" value="ECO:0007669"/>
    <property type="project" value="UniProtKB-SubCell"/>
</dbReference>
<dbReference type="GO" id="GO:0006422">
    <property type="term" value="P:aspartyl-tRNA aminoacylation"/>
    <property type="evidence" value="ECO:0007669"/>
    <property type="project" value="UniProtKB-UniRule"/>
</dbReference>
<comment type="similarity">
    <text evidence="1 7">Belongs to the class-II aminoacyl-tRNA synthetase family. Type 1 subfamily.</text>
</comment>
<evidence type="ECO:0000313" key="10">
    <source>
        <dbReference type="Proteomes" id="UP000541810"/>
    </source>
</evidence>
<dbReference type="EC" id="6.1.1.23" evidence="7"/>
<dbReference type="InterPro" id="IPR029351">
    <property type="entry name" value="GAD_dom"/>
</dbReference>
<protein>
    <recommendedName>
        <fullName evidence="7">Aspartate--tRNA(Asp/Asn) ligase</fullName>
        <ecNumber evidence="7">6.1.1.23</ecNumber>
    </recommendedName>
    <alternativeName>
        <fullName evidence="7">Aspartyl-tRNA synthetase</fullName>
        <shortName evidence="7">AspRS</shortName>
    </alternativeName>
    <alternativeName>
        <fullName evidence="7">Non-discriminating aspartyl-tRNA synthetase</fullName>
        <shortName evidence="7">ND-AspRS</shortName>
    </alternativeName>
</protein>
<dbReference type="InterPro" id="IPR047090">
    <property type="entry name" value="AspRS_core"/>
</dbReference>
<dbReference type="Pfam" id="PF02938">
    <property type="entry name" value="GAD"/>
    <property type="match status" value="1"/>
</dbReference>
<feature type="binding site" evidence="7">
    <location>
        <begin position="537"/>
        <end position="540"/>
    </location>
    <ligand>
        <name>ATP</name>
        <dbReference type="ChEBI" id="CHEBI:30616"/>
    </ligand>
</feature>
<comment type="function">
    <text evidence="7">Aspartyl-tRNA synthetase with relaxed tRNA specificity since it is able to aspartylate not only its cognate tRNA(Asp) but also tRNA(Asn). Reaction proceeds in two steps: L-aspartate is first activated by ATP to form Asp-AMP and then transferred to the acceptor end of tRNA(Asp/Asn).</text>
</comment>
<keyword evidence="5 7" id="KW-0648">Protein biosynthesis</keyword>
<evidence type="ECO:0000256" key="2">
    <source>
        <dbReference type="ARBA" id="ARBA00022598"/>
    </source>
</evidence>
<feature type="binding site" evidence="7">
    <location>
        <begin position="220"/>
        <end position="222"/>
    </location>
    <ligand>
        <name>ATP</name>
        <dbReference type="ChEBI" id="CHEBI:30616"/>
    </ligand>
</feature>
<organism evidence="9 10">
    <name type="scientific">Algisphaera agarilytica</name>
    <dbReference type="NCBI Taxonomy" id="1385975"/>
    <lineage>
        <taxon>Bacteria</taxon>
        <taxon>Pseudomonadati</taxon>
        <taxon>Planctomycetota</taxon>
        <taxon>Phycisphaerae</taxon>
        <taxon>Phycisphaerales</taxon>
        <taxon>Phycisphaeraceae</taxon>
        <taxon>Algisphaera</taxon>
    </lineage>
</organism>
<dbReference type="InterPro" id="IPR006195">
    <property type="entry name" value="aa-tRNA-synth_II"/>
</dbReference>
<dbReference type="SUPFAM" id="SSF50249">
    <property type="entry name" value="Nucleic acid-binding proteins"/>
    <property type="match status" value="1"/>
</dbReference>
<dbReference type="InterPro" id="IPR004115">
    <property type="entry name" value="GAD-like_sf"/>
</dbReference>
<comment type="subcellular location">
    <subcellularLocation>
        <location evidence="7">Cytoplasm</location>
    </subcellularLocation>
</comment>
<dbReference type="GO" id="GO:0050560">
    <property type="term" value="F:aspartate-tRNA(Asn) ligase activity"/>
    <property type="evidence" value="ECO:0007669"/>
    <property type="project" value="UniProtKB-EC"/>
</dbReference>
<dbReference type="PRINTS" id="PR01042">
    <property type="entry name" value="TRNASYNTHASP"/>
</dbReference>
<dbReference type="Gene3D" id="3.30.1360.30">
    <property type="entry name" value="GAD-like domain"/>
    <property type="match status" value="1"/>
</dbReference>
<keyword evidence="10" id="KW-1185">Reference proteome</keyword>
<feature type="binding site" evidence="7">
    <location>
        <position position="447"/>
    </location>
    <ligand>
        <name>L-aspartate</name>
        <dbReference type="ChEBI" id="CHEBI:29991"/>
    </ligand>
</feature>
<feature type="binding site" evidence="7">
    <location>
        <position position="485"/>
    </location>
    <ligand>
        <name>ATP</name>
        <dbReference type="ChEBI" id="CHEBI:30616"/>
    </ligand>
</feature>
<keyword evidence="4 7" id="KW-0067">ATP-binding</keyword>
<evidence type="ECO:0000256" key="4">
    <source>
        <dbReference type="ARBA" id="ARBA00022840"/>
    </source>
</evidence>
<keyword evidence="7" id="KW-0963">Cytoplasm</keyword>
<evidence type="ECO:0000259" key="8">
    <source>
        <dbReference type="PROSITE" id="PS50862"/>
    </source>
</evidence>
<keyword evidence="2 7" id="KW-0436">Ligase</keyword>
<dbReference type="EMBL" id="JACHGY010000001">
    <property type="protein sequence ID" value="MBB6431445.1"/>
    <property type="molecule type" value="Genomic_DNA"/>
</dbReference>
<dbReference type="RefSeq" id="WP_184678911.1">
    <property type="nucleotide sequence ID" value="NZ_JACHGY010000001.1"/>
</dbReference>
<reference evidence="9 10" key="1">
    <citation type="submission" date="2020-08" db="EMBL/GenBank/DDBJ databases">
        <title>Genomic Encyclopedia of Type Strains, Phase IV (KMG-IV): sequencing the most valuable type-strain genomes for metagenomic binning, comparative biology and taxonomic classification.</title>
        <authorList>
            <person name="Goeker M."/>
        </authorList>
    </citation>
    <scope>NUCLEOTIDE SEQUENCE [LARGE SCALE GENOMIC DNA]</scope>
    <source>
        <strain evidence="9 10">DSM 103725</strain>
    </source>
</reference>
<feature type="site" description="Important for tRNA non-discrimination" evidence="7">
    <location>
        <position position="82"/>
    </location>
</feature>
<dbReference type="PANTHER" id="PTHR22594">
    <property type="entry name" value="ASPARTYL/LYSYL-TRNA SYNTHETASE"/>
    <property type="match status" value="1"/>
</dbReference>
<evidence type="ECO:0000256" key="1">
    <source>
        <dbReference type="ARBA" id="ARBA00006303"/>
    </source>
</evidence>
<evidence type="ECO:0000256" key="3">
    <source>
        <dbReference type="ARBA" id="ARBA00022741"/>
    </source>
</evidence>
<dbReference type="InterPro" id="IPR004365">
    <property type="entry name" value="NA-bd_OB_tRNA"/>
</dbReference>
<dbReference type="PANTHER" id="PTHR22594:SF5">
    <property type="entry name" value="ASPARTATE--TRNA LIGASE, MITOCHONDRIAL"/>
    <property type="match status" value="1"/>
</dbReference>
<keyword evidence="3 7" id="KW-0547">Nucleotide-binding</keyword>
<comment type="catalytic activity">
    <reaction evidence="7">
        <text>tRNA(Asx) + L-aspartate + ATP = L-aspartyl-tRNA(Asx) + AMP + diphosphate</text>
        <dbReference type="Rhea" id="RHEA:18349"/>
        <dbReference type="Rhea" id="RHEA-COMP:9710"/>
        <dbReference type="Rhea" id="RHEA-COMP:9711"/>
        <dbReference type="ChEBI" id="CHEBI:29991"/>
        <dbReference type="ChEBI" id="CHEBI:30616"/>
        <dbReference type="ChEBI" id="CHEBI:33019"/>
        <dbReference type="ChEBI" id="CHEBI:78442"/>
        <dbReference type="ChEBI" id="CHEBI:78516"/>
        <dbReference type="ChEBI" id="CHEBI:456215"/>
        <dbReference type="EC" id="6.1.1.23"/>
    </reaction>
</comment>
<dbReference type="InterPro" id="IPR012340">
    <property type="entry name" value="NA-bd_OB-fold"/>
</dbReference>
<proteinExistence type="inferred from homology"/>
<keyword evidence="6 7" id="KW-0030">Aminoacyl-tRNA synthetase</keyword>
<dbReference type="HAMAP" id="MF_00044">
    <property type="entry name" value="Asp_tRNA_synth_type1"/>
    <property type="match status" value="1"/>
</dbReference>
<dbReference type="PROSITE" id="PS50862">
    <property type="entry name" value="AA_TRNA_LIGASE_II"/>
    <property type="match status" value="1"/>
</dbReference>
<feature type="domain" description="Aminoacyl-transfer RNA synthetases class-II family profile" evidence="8">
    <location>
        <begin position="141"/>
        <end position="558"/>
    </location>
</feature>
<feature type="binding site" evidence="7">
    <location>
        <position position="229"/>
    </location>
    <ligand>
        <name>ATP</name>
        <dbReference type="ChEBI" id="CHEBI:30616"/>
    </ligand>
</feature>
<dbReference type="GO" id="GO:0005524">
    <property type="term" value="F:ATP binding"/>
    <property type="evidence" value="ECO:0007669"/>
    <property type="project" value="UniProtKB-UniRule"/>
</dbReference>
<feature type="binding site" evidence="7">
    <location>
        <position position="492"/>
    </location>
    <ligand>
        <name>L-aspartate</name>
        <dbReference type="ChEBI" id="CHEBI:29991"/>
    </ligand>
</feature>
<name>A0A7X0LLF3_9BACT</name>
<dbReference type="GO" id="GO:0004815">
    <property type="term" value="F:aspartate-tRNA ligase activity"/>
    <property type="evidence" value="ECO:0007669"/>
    <property type="project" value="UniProtKB-UniRule"/>
</dbReference>
<feature type="site" description="Important for tRNA non-discrimination" evidence="7">
    <location>
        <position position="32"/>
    </location>
</feature>
<evidence type="ECO:0000256" key="5">
    <source>
        <dbReference type="ARBA" id="ARBA00022917"/>
    </source>
</evidence>
<feature type="region of interest" description="Aspartate" evidence="7">
    <location>
        <begin position="198"/>
        <end position="201"/>
    </location>
</feature>
<dbReference type="NCBIfam" id="TIGR00459">
    <property type="entry name" value="aspS_bact"/>
    <property type="match status" value="1"/>
</dbReference>
<dbReference type="InterPro" id="IPR045864">
    <property type="entry name" value="aa-tRNA-synth_II/BPL/LPL"/>
</dbReference>
<dbReference type="InterPro" id="IPR047089">
    <property type="entry name" value="Asp-tRNA-ligase_1_N"/>
</dbReference>
<accession>A0A7X0LLF3</accession>
<evidence type="ECO:0000313" key="9">
    <source>
        <dbReference type="EMBL" id="MBB6431445.1"/>
    </source>
</evidence>
<dbReference type="InterPro" id="IPR004524">
    <property type="entry name" value="Asp-tRNA-ligase_1"/>
</dbReference>
<dbReference type="Pfam" id="PF01336">
    <property type="entry name" value="tRNA_anti-codon"/>
    <property type="match status" value="1"/>
</dbReference>
<dbReference type="Proteomes" id="UP000541810">
    <property type="component" value="Unassembled WGS sequence"/>
</dbReference>